<evidence type="ECO:0000313" key="9">
    <source>
        <dbReference type="Proteomes" id="UP001176940"/>
    </source>
</evidence>
<keyword evidence="9" id="KW-1185">Reference proteome</keyword>
<comment type="subcellular location">
    <subcellularLocation>
        <location evidence="1">Membrane</location>
        <topology evidence="1">Multi-pass membrane protein</topology>
    </subcellularLocation>
</comment>
<dbReference type="InterPro" id="IPR027417">
    <property type="entry name" value="P-loop_NTPase"/>
</dbReference>
<dbReference type="PANTHER" id="PTHR43394">
    <property type="entry name" value="ATP-DEPENDENT PERMEASE MDL1, MITOCHONDRIAL"/>
    <property type="match status" value="1"/>
</dbReference>
<evidence type="ECO:0000256" key="3">
    <source>
        <dbReference type="ARBA" id="ARBA00022741"/>
    </source>
</evidence>
<evidence type="ECO:0000313" key="8">
    <source>
        <dbReference type="EMBL" id="CAJ0947433.1"/>
    </source>
</evidence>
<dbReference type="InterPro" id="IPR003593">
    <property type="entry name" value="AAA+_ATPase"/>
</dbReference>
<comment type="caution">
    <text evidence="8">The sequence shown here is derived from an EMBL/GenBank/DDBJ whole genome shotgun (WGS) entry which is preliminary data.</text>
</comment>
<evidence type="ECO:0000256" key="4">
    <source>
        <dbReference type="ARBA" id="ARBA00022840"/>
    </source>
</evidence>
<dbReference type="SMART" id="SM00382">
    <property type="entry name" value="AAA"/>
    <property type="match status" value="1"/>
</dbReference>
<keyword evidence="6" id="KW-0472">Membrane</keyword>
<dbReference type="InterPro" id="IPR017871">
    <property type="entry name" value="ABC_transporter-like_CS"/>
</dbReference>
<dbReference type="EMBL" id="CAUEEQ010026728">
    <property type="protein sequence ID" value="CAJ0947433.1"/>
    <property type="molecule type" value="Genomic_DNA"/>
</dbReference>
<dbReference type="Gene3D" id="3.40.50.300">
    <property type="entry name" value="P-loop containing nucleotide triphosphate hydrolases"/>
    <property type="match status" value="1"/>
</dbReference>
<reference evidence="8" key="1">
    <citation type="submission" date="2023-07" db="EMBL/GenBank/DDBJ databases">
        <authorList>
            <person name="Stuckert A."/>
        </authorList>
    </citation>
    <scope>NUCLEOTIDE SEQUENCE</scope>
</reference>
<dbReference type="Gene3D" id="1.20.1560.10">
    <property type="entry name" value="ABC transporter type 1, transmembrane domain"/>
    <property type="match status" value="1"/>
</dbReference>
<accession>A0ABN9LPS6</accession>
<evidence type="ECO:0000256" key="5">
    <source>
        <dbReference type="ARBA" id="ARBA00022989"/>
    </source>
</evidence>
<evidence type="ECO:0000256" key="6">
    <source>
        <dbReference type="ARBA" id="ARBA00023136"/>
    </source>
</evidence>
<dbReference type="InterPro" id="IPR036640">
    <property type="entry name" value="ABC1_TM_sf"/>
</dbReference>
<dbReference type="InterPro" id="IPR003439">
    <property type="entry name" value="ABC_transporter-like_ATP-bd"/>
</dbReference>
<keyword evidence="3" id="KW-0547">Nucleotide-binding</keyword>
<dbReference type="SUPFAM" id="SSF52540">
    <property type="entry name" value="P-loop containing nucleoside triphosphate hydrolases"/>
    <property type="match status" value="1"/>
</dbReference>
<keyword evidence="4" id="KW-0067">ATP-binding</keyword>
<evidence type="ECO:0000259" key="7">
    <source>
        <dbReference type="PROSITE" id="PS50893"/>
    </source>
</evidence>
<name>A0ABN9LPS6_9NEOB</name>
<evidence type="ECO:0000256" key="2">
    <source>
        <dbReference type="ARBA" id="ARBA00022692"/>
    </source>
</evidence>
<evidence type="ECO:0000256" key="1">
    <source>
        <dbReference type="ARBA" id="ARBA00004141"/>
    </source>
</evidence>
<organism evidence="8 9">
    <name type="scientific">Ranitomeya imitator</name>
    <name type="common">mimic poison frog</name>
    <dbReference type="NCBI Taxonomy" id="111125"/>
    <lineage>
        <taxon>Eukaryota</taxon>
        <taxon>Metazoa</taxon>
        <taxon>Chordata</taxon>
        <taxon>Craniata</taxon>
        <taxon>Vertebrata</taxon>
        <taxon>Euteleostomi</taxon>
        <taxon>Amphibia</taxon>
        <taxon>Batrachia</taxon>
        <taxon>Anura</taxon>
        <taxon>Neobatrachia</taxon>
        <taxon>Hyloidea</taxon>
        <taxon>Dendrobatidae</taxon>
        <taxon>Dendrobatinae</taxon>
        <taxon>Ranitomeya</taxon>
    </lineage>
</organism>
<sequence length="461" mass="50718">MSLHHVDVKGLSPTPSVVKRDHVGDRVELLVDDVRALPGCLKLILWYEDQHPHLLTHVVLQRLYPDVKKAVGSSEKVFEYMDRTPQLPPPGNLKPAHLKGHVQFKNVTFSYPKRKDTPALQDVSFDLREGQVTALVGACDAGKSTVVQLLLKFYQPQQGQILLDGKPVSEYDNEYYRRMVSVVSQEPVLTARPLDDNISYGLGHISQSSVENAAAAANAHDFISSMVDGYKTGAGQKGALLSGGQKQRVALARALVRDPKVLILDDVSSSLDSESELKIQSTIYDNPTKRTVLLISHRLNFVEKADHILVLEGGQIRESGRHEHLLAQEGVYWRLGTNSTALSTGRTETPRNEKEATLLSVPGALLPALAVSAEQPESTAVTSLLCFPAAVLTASAEKQSAGDRQLKMCLLSVKENYIQRLYLSIANPTLSREVDSMLFVQQVTDIVLPDFHPSVLLHVVH</sequence>
<dbReference type="PROSITE" id="PS50893">
    <property type="entry name" value="ABC_TRANSPORTER_2"/>
    <property type="match status" value="1"/>
</dbReference>
<dbReference type="Proteomes" id="UP001176940">
    <property type="component" value="Unassembled WGS sequence"/>
</dbReference>
<feature type="domain" description="ABC transporter" evidence="7">
    <location>
        <begin position="102"/>
        <end position="338"/>
    </location>
</feature>
<keyword evidence="2" id="KW-0812">Transmembrane</keyword>
<protein>
    <recommendedName>
        <fullName evidence="7">ABC transporter domain-containing protein</fullName>
    </recommendedName>
</protein>
<dbReference type="Pfam" id="PF00005">
    <property type="entry name" value="ABC_tran"/>
    <property type="match status" value="1"/>
</dbReference>
<dbReference type="InterPro" id="IPR039421">
    <property type="entry name" value="Type_1_exporter"/>
</dbReference>
<dbReference type="PANTHER" id="PTHR43394:SF13">
    <property type="entry name" value="ANTIGEN PEPTIDE TRANSPORTER 1"/>
    <property type="match status" value="1"/>
</dbReference>
<dbReference type="PROSITE" id="PS00211">
    <property type="entry name" value="ABC_TRANSPORTER_1"/>
    <property type="match status" value="1"/>
</dbReference>
<gene>
    <name evidence="8" type="ORF">RIMI_LOCUS11678915</name>
</gene>
<proteinExistence type="predicted"/>
<keyword evidence="5" id="KW-1133">Transmembrane helix</keyword>